<dbReference type="Proteomes" id="UP000182025">
    <property type="component" value="Unassembled WGS sequence"/>
</dbReference>
<feature type="signal peptide" evidence="2">
    <location>
        <begin position="1"/>
        <end position="22"/>
    </location>
</feature>
<evidence type="ECO:0000256" key="2">
    <source>
        <dbReference type="SAM" id="SignalP"/>
    </source>
</evidence>
<dbReference type="AlphaFoldDB" id="A0A1I5VB61"/>
<evidence type="ECO:0000313" key="4">
    <source>
        <dbReference type="Proteomes" id="UP000182025"/>
    </source>
</evidence>
<dbReference type="SUPFAM" id="SSF111364">
    <property type="entry name" value="Tsx-like channel"/>
    <property type="match status" value="1"/>
</dbReference>
<dbReference type="Pfam" id="PF03502">
    <property type="entry name" value="Channel_Tsx"/>
    <property type="match status" value="1"/>
</dbReference>
<accession>A0A1I5VB61</accession>
<comment type="similarity">
    <text evidence="1">Belongs to the nucleoside-specific channel-forming outer membrane porin (Tsx) (TC 1.B.10) family.</text>
</comment>
<organism evidence="3 4">
    <name type="scientific">Ectopseudomonas toyotomiensis</name>
    <dbReference type="NCBI Taxonomy" id="554344"/>
    <lineage>
        <taxon>Bacteria</taxon>
        <taxon>Pseudomonadati</taxon>
        <taxon>Pseudomonadota</taxon>
        <taxon>Gammaproteobacteria</taxon>
        <taxon>Pseudomonadales</taxon>
        <taxon>Pseudomonadaceae</taxon>
        <taxon>Ectopseudomonas</taxon>
    </lineage>
</organism>
<keyword evidence="2" id="KW-0732">Signal</keyword>
<dbReference type="InterPro" id="IPR036777">
    <property type="entry name" value="Channel_Tsx-like_sf"/>
</dbReference>
<dbReference type="Gene3D" id="2.40.230.20">
    <property type="entry name" value="Nucleoside-specific channel-forming protein, Tsx-like"/>
    <property type="match status" value="1"/>
</dbReference>
<protein>
    <submittedName>
        <fullName evidence="3">Nucleoside-specific outer membrane channel protein Tsx</fullName>
    </submittedName>
</protein>
<evidence type="ECO:0000256" key="1">
    <source>
        <dbReference type="ARBA" id="ARBA00008728"/>
    </source>
</evidence>
<keyword evidence="4" id="KW-1185">Reference proteome</keyword>
<dbReference type="RefSeq" id="WP_074916418.1">
    <property type="nucleotide sequence ID" value="NZ_FOXK01000007.1"/>
</dbReference>
<gene>
    <name evidence="3" type="ORF">SAMN05216177_107143</name>
</gene>
<feature type="chain" id="PRO_5015066176" evidence="2">
    <location>
        <begin position="23"/>
        <end position="266"/>
    </location>
</feature>
<dbReference type="GO" id="GO:0009279">
    <property type="term" value="C:cell outer membrane"/>
    <property type="evidence" value="ECO:0007669"/>
    <property type="project" value="InterPro"/>
</dbReference>
<dbReference type="InterPro" id="IPR018013">
    <property type="entry name" value="Channel_Tsx-like"/>
</dbReference>
<reference evidence="4" key="1">
    <citation type="submission" date="2016-10" db="EMBL/GenBank/DDBJ databases">
        <authorList>
            <person name="Varghese N."/>
            <person name="Submissions S."/>
        </authorList>
    </citation>
    <scope>NUCLEOTIDE SEQUENCE [LARGE SCALE GENOMIC DNA]</scope>
    <source>
        <strain evidence="4">JCM 15604</strain>
    </source>
</reference>
<sequence length="266" mass="29749">MNPTRATMLAAGSLLLATHAQADSPLLWQNNSLSYLYGKNFKVEPAIQQTLTFEHASGWSWGDVFFFVDQKFFNGAQNGAGDSRSFYGELSPRLSFGKLLGRDLSFGPVKDVLLAATYEFGEDETEAYLLGPGFDLAVPGFNFFKLNFYYRKPDGNRVDRDGDGKPDGSGVWQVTPSWSYTLPAGKSDILIDGYIDWVVDNDAGYHSNYHINPQIKYDLGKALDWGDKQVYVGVEYSYWEDKYGIQDSAAFTTNQNTASLLLKVHF</sequence>
<dbReference type="EMBL" id="FOXK01000007">
    <property type="protein sequence ID" value="SFQ04166.1"/>
    <property type="molecule type" value="Genomic_DNA"/>
</dbReference>
<proteinExistence type="inferred from homology"/>
<evidence type="ECO:0000313" key="3">
    <source>
        <dbReference type="EMBL" id="SFQ04166.1"/>
    </source>
</evidence>
<name>A0A1I5VB61_9GAMM</name>
<dbReference type="OrthoDB" id="104801at2"/>